<proteinExistence type="predicted"/>
<dbReference type="OrthoDB" id="9890799at2759"/>
<organism evidence="1 2">
    <name type="scientific">Megalops atlanticus</name>
    <name type="common">Tarpon</name>
    <name type="synonym">Clupea gigantea</name>
    <dbReference type="NCBI Taxonomy" id="7932"/>
    <lineage>
        <taxon>Eukaryota</taxon>
        <taxon>Metazoa</taxon>
        <taxon>Chordata</taxon>
        <taxon>Craniata</taxon>
        <taxon>Vertebrata</taxon>
        <taxon>Euteleostomi</taxon>
        <taxon>Actinopterygii</taxon>
        <taxon>Neopterygii</taxon>
        <taxon>Teleostei</taxon>
        <taxon>Elopiformes</taxon>
        <taxon>Megalopidae</taxon>
        <taxon>Megalops</taxon>
    </lineage>
</organism>
<evidence type="ECO:0000313" key="1">
    <source>
        <dbReference type="EMBL" id="KAG7457446.1"/>
    </source>
</evidence>
<protein>
    <submittedName>
        <fullName evidence="1">Uncharacterized protein</fullName>
    </submittedName>
</protein>
<dbReference type="Proteomes" id="UP001046870">
    <property type="component" value="Chromosome 21"/>
</dbReference>
<sequence length="231" mass="25517">MSYLFCCCASCFSDSEDSVQSNAERQPLLPPESARLFHPPAQDVAKLNGKLSVKLVGVPELDGHFADIAETFNQQQEHYESMLESLGQLRASCGHGGGLSDCLHRLQAENSTRQLSVQMKGYEFSLEVSGEVPPELQRAQESVSSLCQAVKAITAAGPRLQGMIRWLLQSEEQLRQRVTDASPNFQQQLRVQANLRENLQGVRRVQVRSAQYREEAGAVLSEAAKLAETQS</sequence>
<keyword evidence="2" id="KW-1185">Reference proteome</keyword>
<accession>A0A9D3PCY7</accession>
<gene>
    <name evidence="1" type="ORF">MATL_G00227120</name>
</gene>
<evidence type="ECO:0000313" key="2">
    <source>
        <dbReference type="Proteomes" id="UP001046870"/>
    </source>
</evidence>
<comment type="caution">
    <text evidence="1">The sequence shown here is derived from an EMBL/GenBank/DDBJ whole genome shotgun (WGS) entry which is preliminary data.</text>
</comment>
<dbReference type="EMBL" id="JAFDVH010000021">
    <property type="protein sequence ID" value="KAG7457446.1"/>
    <property type="molecule type" value="Genomic_DNA"/>
</dbReference>
<dbReference type="AlphaFoldDB" id="A0A9D3PCY7"/>
<name>A0A9D3PCY7_MEGAT</name>
<reference evidence="1" key="1">
    <citation type="submission" date="2021-01" db="EMBL/GenBank/DDBJ databases">
        <authorList>
            <person name="Zahm M."/>
            <person name="Roques C."/>
            <person name="Cabau C."/>
            <person name="Klopp C."/>
            <person name="Donnadieu C."/>
            <person name="Jouanno E."/>
            <person name="Lampietro C."/>
            <person name="Louis A."/>
            <person name="Herpin A."/>
            <person name="Echchiki A."/>
            <person name="Berthelot C."/>
            <person name="Parey E."/>
            <person name="Roest-Crollius H."/>
            <person name="Braasch I."/>
            <person name="Postlethwait J."/>
            <person name="Bobe J."/>
            <person name="Montfort J."/>
            <person name="Bouchez O."/>
            <person name="Begum T."/>
            <person name="Mejri S."/>
            <person name="Adams A."/>
            <person name="Chen W.-J."/>
            <person name="Guiguen Y."/>
        </authorList>
    </citation>
    <scope>NUCLEOTIDE SEQUENCE</scope>
    <source>
        <strain evidence="1">YG-15Mar2019-1</strain>
        <tissue evidence="1">Brain</tissue>
    </source>
</reference>